<name>A0ABR8GMD8_9CYAN</name>
<evidence type="ECO:0008006" key="3">
    <source>
        <dbReference type="Google" id="ProtNLM"/>
    </source>
</evidence>
<accession>A0ABR8GMD8</accession>
<evidence type="ECO:0000313" key="2">
    <source>
        <dbReference type="Proteomes" id="UP000660380"/>
    </source>
</evidence>
<dbReference type="RefSeq" id="WP_029633432.1">
    <property type="nucleotide sequence ID" value="NZ_JACJTA010000010.1"/>
</dbReference>
<evidence type="ECO:0000313" key="1">
    <source>
        <dbReference type="EMBL" id="MBD2604315.1"/>
    </source>
</evidence>
<protein>
    <recommendedName>
        <fullName evidence="3">AbrB family transcriptional regulator</fullName>
    </recommendedName>
</protein>
<dbReference type="Proteomes" id="UP000660380">
    <property type="component" value="Unassembled WGS sequence"/>
</dbReference>
<gene>
    <name evidence="1" type="ORF">H6G81_07155</name>
</gene>
<proteinExistence type="predicted"/>
<sequence length="79" mass="8858">MNAYKTYITIADPKQLVLSDLPFQAGQRVEVIILAEGNQRVTLAADLKKLFKEIQATHADNPLTDEEIAAEIEAYRRGE</sequence>
<dbReference type="EMBL" id="JACJTA010000010">
    <property type="protein sequence ID" value="MBD2604315.1"/>
    <property type="molecule type" value="Genomic_DNA"/>
</dbReference>
<organism evidence="1 2">
    <name type="scientific">Scytonema hofmannii FACHB-248</name>
    <dbReference type="NCBI Taxonomy" id="1842502"/>
    <lineage>
        <taxon>Bacteria</taxon>
        <taxon>Bacillati</taxon>
        <taxon>Cyanobacteriota</taxon>
        <taxon>Cyanophyceae</taxon>
        <taxon>Nostocales</taxon>
        <taxon>Scytonemataceae</taxon>
        <taxon>Scytonema</taxon>
    </lineage>
</organism>
<reference evidence="1 2" key="1">
    <citation type="journal article" date="2020" name="ISME J.">
        <title>Comparative genomics reveals insights into cyanobacterial evolution and habitat adaptation.</title>
        <authorList>
            <person name="Chen M.Y."/>
            <person name="Teng W.K."/>
            <person name="Zhao L."/>
            <person name="Hu C.X."/>
            <person name="Zhou Y.K."/>
            <person name="Han B.P."/>
            <person name="Song L.R."/>
            <person name="Shu W.S."/>
        </authorList>
    </citation>
    <scope>NUCLEOTIDE SEQUENCE [LARGE SCALE GENOMIC DNA]</scope>
    <source>
        <strain evidence="1 2">FACHB-248</strain>
    </source>
</reference>
<keyword evidence="2" id="KW-1185">Reference proteome</keyword>
<comment type="caution">
    <text evidence="1">The sequence shown here is derived from an EMBL/GenBank/DDBJ whole genome shotgun (WGS) entry which is preliminary data.</text>
</comment>